<dbReference type="EMBL" id="JADYXP020000044">
    <property type="protein sequence ID" value="KAL0098652.1"/>
    <property type="molecule type" value="Genomic_DNA"/>
</dbReference>
<accession>A0AAW2EAH5</accession>
<dbReference type="AlphaFoldDB" id="A0AAW2EAH5"/>
<comment type="caution">
    <text evidence="1">The sequence shown here is derived from an EMBL/GenBank/DDBJ whole genome shotgun (WGS) entry which is preliminary data.</text>
</comment>
<gene>
    <name evidence="1" type="ORF">PUN28_020608</name>
</gene>
<evidence type="ECO:0000313" key="2">
    <source>
        <dbReference type="Proteomes" id="UP001430953"/>
    </source>
</evidence>
<protein>
    <submittedName>
        <fullName evidence="1">Uncharacterized protein</fullName>
    </submittedName>
</protein>
<name>A0AAW2EAH5_9HYME</name>
<evidence type="ECO:0000313" key="1">
    <source>
        <dbReference type="EMBL" id="KAL0098652.1"/>
    </source>
</evidence>
<keyword evidence="2" id="KW-1185">Reference proteome</keyword>
<reference evidence="1 2" key="1">
    <citation type="submission" date="2023-03" db="EMBL/GenBank/DDBJ databases">
        <title>High recombination rates correlate with genetic variation in Cardiocondyla obscurior ants.</title>
        <authorList>
            <person name="Errbii M."/>
        </authorList>
    </citation>
    <scope>NUCLEOTIDE SEQUENCE [LARGE SCALE GENOMIC DNA]</scope>
    <source>
        <strain evidence="1">Alpha-2009</strain>
        <tissue evidence="1">Whole body</tissue>
    </source>
</reference>
<sequence length="170" mass="20094">MAKNETKIFLKFYNVALCGIKNKCIWAYSELFIFIRSRDMAINGKYFEILQRSIHCAAFKIDAFRPIRSFLISSEAEICQKRKNIFEILQRIVAFKINEFRSILSSFSSEAEIWPKTKIFLKFYNVALCGIKIDALGLFESFIFIRSRDMAKNEKKYFEILQRSIVRHSK</sequence>
<proteinExistence type="predicted"/>
<dbReference type="Proteomes" id="UP001430953">
    <property type="component" value="Unassembled WGS sequence"/>
</dbReference>
<organism evidence="1 2">
    <name type="scientific">Cardiocondyla obscurior</name>
    <dbReference type="NCBI Taxonomy" id="286306"/>
    <lineage>
        <taxon>Eukaryota</taxon>
        <taxon>Metazoa</taxon>
        <taxon>Ecdysozoa</taxon>
        <taxon>Arthropoda</taxon>
        <taxon>Hexapoda</taxon>
        <taxon>Insecta</taxon>
        <taxon>Pterygota</taxon>
        <taxon>Neoptera</taxon>
        <taxon>Endopterygota</taxon>
        <taxon>Hymenoptera</taxon>
        <taxon>Apocrita</taxon>
        <taxon>Aculeata</taxon>
        <taxon>Formicoidea</taxon>
        <taxon>Formicidae</taxon>
        <taxon>Myrmicinae</taxon>
        <taxon>Cardiocondyla</taxon>
    </lineage>
</organism>